<organism evidence="2 3">
    <name type="scientific">Favolaschia claudopus</name>
    <dbReference type="NCBI Taxonomy" id="2862362"/>
    <lineage>
        <taxon>Eukaryota</taxon>
        <taxon>Fungi</taxon>
        <taxon>Dikarya</taxon>
        <taxon>Basidiomycota</taxon>
        <taxon>Agaricomycotina</taxon>
        <taxon>Agaricomycetes</taxon>
        <taxon>Agaricomycetidae</taxon>
        <taxon>Agaricales</taxon>
        <taxon>Marasmiineae</taxon>
        <taxon>Mycenaceae</taxon>
        <taxon>Favolaschia</taxon>
    </lineage>
</organism>
<evidence type="ECO:0000313" key="2">
    <source>
        <dbReference type="EMBL" id="KAK7025094.1"/>
    </source>
</evidence>
<dbReference type="InterPro" id="IPR000210">
    <property type="entry name" value="BTB/POZ_dom"/>
</dbReference>
<reference evidence="2 3" key="1">
    <citation type="journal article" date="2024" name="J Genomics">
        <title>Draft genome sequencing and assembly of Favolaschia claudopus CIRM-BRFM 2984 isolated from oak limbs.</title>
        <authorList>
            <person name="Navarro D."/>
            <person name="Drula E."/>
            <person name="Chaduli D."/>
            <person name="Cazenave R."/>
            <person name="Ahrendt S."/>
            <person name="Wang J."/>
            <person name="Lipzen A."/>
            <person name="Daum C."/>
            <person name="Barry K."/>
            <person name="Grigoriev I.V."/>
            <person name="Favel A."/>
            <person name="Rosso M.N."/>
            <person name="Martin F."/>
        </authorList>
    </citation>
    <scope>NUCLEOTIDE SEQUENCE [LARGE SCALE GENOMIC DNA]</scope>
    <source>
        <strain evidence="2 3">CIRM-BRFM 2984</strain>
    </source>
</reference>
<dbReference type="SUPFAM" id="SSF54695">
    <property type="entry name" value="POZ domain"/>
    <property type="match status" value="1"/>
</dbReference>
<accession>A0AAW0BHP6</accession>
<dbReference type="InterPro" id="IPR011333">
    <property type="entry name" value="SKP1/BTB/POZ_sf"/>
</dbReference>
<evidence type="ECO:0000259" key="1">
    <source>
        <dbReference type="PROSITE" id="PS50097"/>
    </source>
</evidence>
<dbReference type="Gene3D" id="3.30.710.10">
    <property type="entry name" value="Potassium Channel Kv1.1, Chain A"/>
    <property type="match status" value="1"/>
</dbReference>
<dbReference type="PROSITE" id="PS50097">
    <property type="entry name" value="BTB"/>
    <property type="match status" value="1"/>
</dbReference>
<evidence type="ECO:0000313" key="3">
    <source>
        <dbReference type="Proteomes" id="UP001362999"/>
    </source>
</evidence>
<comment type="caution">
    <text evidence="2">The sequence shown here is derived from an EMBL/GenBank/DDBJ whole genome shotgun (WGS) entry which is preliminary data.</text>
</comment>
<dbReference type="AlphaFoldDB" id="A0AAW0BHP6"/>
<dbReference type="SMART" id="SM00225">
    <property type="entry name" value="BTB"/>
    <property type="match status" value="1"/>
</dbReference>
<dbReference type="EMBL" id="JAWWNJ010000034">
    <property type="protein sequence ID" value="KAK7025094.1"/>
    <property type="molecule type" value="Genomic_DNA"/>
</dbReference>
<protein>
    <submittedName>
        <fullName evidence="2">BTB domain-containing protein</fullName>
    </submittedName>
</protein>
<feature type="domain" description="BTB" evidence="1">
    <location>
        <begin position="29"/>
        <end position="92"/>
    </location>
</feature>
<dbReference type="Proteomes" id="UP001362999">
    <property type="component" value="Unassembled WGS sequence"/>
</dbReference>
<proteinExistence type="predicted"/>
<sequence length="320" mass="36621">MSESESPPAKRQRTDDTEVMRSDIWKADGSVVLQAGNTQFRVHWSVLAENSSVFSDMQGLPQPSDQPTVEGCSIVELSDDPDDIKFLLKALYIPSFHCQDKLPFPVVRAFVKIGRKYEFKYLYDSAVKRLMTEFPTTLKEYDAFRAAWQTMEGYPGLTRDIASLANENKLLTVLPAAYYSLSMHTASKLLTQIQRRDSTMVASLPTIDLCRCAVGREEAFKTQFQPGFTLGWIRKWDFADLCLDSMQCQASRQALLVYCMDNYLRANLITPQWPVLKRFQFCQNCLKMIHDSIVAGRKKGWEQLPLLFDLPPWNELKNGD</sequence>
<name>A0AAW0BHP6_9AGAR</name>
<dbReference type="Pfam" id="PF00651">
    <property type="entry name" value="BTB"/>
    <property type="match status" value="1"/>
</dbReference>
<keyword evidence="3" id="KW-1185">Reference proteome</keyword>
<gene>
    <name evidence="2" type="ORF">R3P38DRAFT_3356293</name>
</gene>
<dbReference type="CDD" id="cd18186">
    <property type="entry name" value="BTB_POZ_ZBTB_KLHL-like"/>
    <property type="match status" value="1"/>
</dbReference>